<evidence type="ECO:0000256" key="4">
    <source>
        <dbReference type="ARBA" id="ARBA00022679"/>
    </source>
</evidence>
<keyword evidence="4" id="KW-0808">Transferase</keyword>
<evidence type="ECO:0000259" key="12">
    <source>
        <dbReference type="PROSITE" id="PS51044"/>
    </source>
</evidence>
<dbReference type="Gene3D" id="3.30.40.10">
    <property type="entry name" value="Zinc/RING finger domain, C3HC4 (zinc finger)"/>
    <property type="match status" value="1"/>
</dbReference>
<keyword evidence="9" id="KW-0539">Nucleus</keyword>
<feature type="compositionally biased region" description="Acidic residues" evidence="11">
    <location>
        <begin position="72"/>
        <end position="81"/>
    </location>
</feature>
<keyword evidence="6 10" id="KW-0863">Zinc-finger</keyword>
<dbReference type="PROSITE" id="PS51044">
    <property type="entry name" value="ZF_SP_RING"/>
    <property type="match status" value="1"/>
</dbReference>
<dbReference type="PANTHER" id="PTHR21330:SF1">
    <property type="entry name" value="E3 SUMO-PROTEIN LIGASE NSE2"/>
    <property type="match status" value="1"/>
</dbReference>
<keyword evidence="8" id="KW-0862">Zinc</keyword>
<evidence type="ECO:0000313" key="14">
    <source>
        <dbReference type="Proteomes" id="UP001219525"/>
    </source>
</evidence>
<feature type="domain" description="SP-RING-type" evidence="12">
    <location>
        <begin position="247"/>
        <end position="329"/>
    </location>
</feature>
<dbReference type="InterPro" id="IPR004181">
    <property type="entry name" value="Znf_MIZ"/>
</dbReference>
<feature type="compositionally biased region" description="Basic residues" evidence="11">
    <location>
        <begin position="47"/>
        <end position="60"/>
    </location>
</feature>
<feature type="region of interest" description="Disordered" evidence="11">
    <location>
        <begin position="1"/>
        <end position="81"/>
    </location>
</feature>
<keyword evidence="7" id="KW-0833">Ubl conjugation pathway</keyword>
<evidence type="ECO:0000256" key="9">
    <source>
        <dbReference type="ARBA" id="ARBA00023242"/>
    </source>
</evidence>
<comment type="pathway">
    <text evidence="2">Protein modification; protein sumoylation.</text>
</comment>
<evidence type="ECO:0000256" key="5">
    <source>
        <dbReference type="ARBA" id="ARBA00022723"/>
    </source>
</evidence>
<dbReference type="SUPFAM" id="SSF57850">
    <property type="entry name" value="RING/U-box"/>
    <property type="match status" value="1"/>
</dbReference>
<evidence type="ECO:0000256" key="1">
    <source>
        <dbReference type="ARBA" id="ARBA00004123"/>
    </source>
</evidence>
<proteinExistence type="inferred from homology"/>
<dbReference type="InterPro" id="IPR026846">
    <property type="entry name" value="Nse2(Mms21)"/>
</dbReference>
<name>A0AAD6YCV6_9AGAR</name>
<dbReference type="GO" id="GO:0000724">
    <property type="term" value="P:double-strand break repair via homologous recombination"/>
    <property type="evidence" value="ECO:0007669"/>
    <property type="project" value="InterPro"/>
</dbReference>
<dbReference type="CDD" id="cd16651">
    <property type="entry name" value="SPL-RING_NSE2"/>
    <property type="match status" value="1"/>
</dbReference>
<dbReference type="PANTHER" id="PTHR21330">
    <property type="entry name" value="E3 SUMO-PROTEIN LIGASE NSE2"/>
    <property type="match status" value="1"/>
</dbReference>
<evidence type="ECO:0000256" key="10">
    <source>
        <dbReference type="PROSITE-ProRule" id="PRU00452"/>
    </source>
</evidence>
<evidence type="ECO:0000256" key="6">
    <source>
        <dbReference type="ARBA" id="ARBA00022771"/>
    </source>
</evidence>
<sequence>MPVATSSRRRKTIRQASSDIEEDQGTQRGRAREDVDDDDEEDDTSARRVKPGKAAAKKTKANGIARAHQEDTDPDDDDEDDRIDVETFADQPLSRADCPKIHGLSQDWANLEEIMHQPSAIINGAAAAMAEVAGEEAQEARAHHILDRIMKGLLDVQALMTGHSKSLSDIIQNITKGDDITDANARYLALVDDMNAEYDKKTSRQKYAKNTEYIEFKETIWEVDHPGTAMPPITDDIPREPGDESDDDEDVVMGGITQEYKCPLTMTPLQDPYTSSVCKHSFSGEAIKDLFKGKIGPQRCPAAGCSKKYTLAMCKPNPELAKKVKAFERREKARRRQQDSDAEDVVD</sequence>
<dbReference type="GO" id="GO:0016925">
    <property type="term" value="P:protein sumoylation"/>
    <property type="evidence" value="ECO:0007669"/>
    <property type="project" value="TreeGrafter"/>
</dbReference>
<dbReference type="GO" id="GO:0005634">
    <property type="term" value="C:nucleus"/>
    <property type="evidence" value="ECO:0007669"/>
    <property type="project" value="UniProtKB-SubCell"/>
</dbReference>
<comment type="similarity">
    <text evidence="3">Belongs to the NSE2 family.</text>
</comment>
<comment type="caution">
    <text evidence="13">The sequence shown here is derived from an EMBL/GenBank/DDBJ whole genome shotgun (WGS) entry which is preliminary data.</text>
</comment>
<evidence type="ECO:0000256" key="3">
    <source>
        <dbReference type="ARBA" id="ARBA00008212"/>
    </source>
</evidence>
<protein>
    <recommendedName>
        <fullName evidence="12">SP-RING-type domain-containing protein</fullName>
    </recommendedName>
</protein>
<dbReference type="GO" id="GO:0061665">
    <property type="term" value="F:SUMO ligase activity"/>
    <property type="evidence" value="ECO:0007669"/>
    <property type="project" value="TreeGrafter"/>
</dbReference>
<dbReference type="EMBL" id="JARJCW010000024">
    <property type="protein sequence ID" value="KAJ7212225.1"/>
    <property type="molecule type" value="Genomic_DNA"/>
</dbReference>
<organism evidence="13 14">
    <name type="scientific">Mycena pura</name>
    <dbReference type="NCBI Taxonomy" id="153505"/>
    <lineage>
        <taxon>Eukaryota</taxon>
        <taxon>Fungi</taxon>
        <taxon>Dikarya</taxon>
        <taxon>Basidiomycota</taxon>
        <taxon>Agaricomycotina</taxon>
        <taxon>Agaricomycetes</taxon>
        <taxon>Agaricomycetidae</taxon>
        <taxon>Agaricales</taxon>
        <taxon>Marasmiineae</taxon>
        <taxon>Mycenaceae</taxon>
        <taxon>Mycena</taxon>
    </lineage>
</organism>
<keyword evidence="5" id="KW-0479">Metal-binding</keyword>
<comment type="subcellular location">
    <subcellularLocation>
        <location evidence="1">Nucleus</location>
    </subcellularLocation>
</comment>
<reference evidence="13" key="1">
    <citation type="submission" date="2023-03" db="EMBL/GenBank/DDBJ databases">
        <title>Massive genome expansion in bonnet fungi (Mycena s.s.) driven by repeated elements and novel gene families across ecological guilds.</title>
        <authorList>
            <consortium name="Lawrence Berkeley National Laboratory"/>
            <person name="Harder C.B."/>
            <person name="Miyauchi S."/>
            <person name="Viragh M."/>
            <person name="Kuo A."/>
            <person name="Thoen E."/>
            <person name="Andreopoulos B."/>
            <person name="Lu D."/>
            <person name="Skrede I."/>
            <person name="Drula E."/>
            <person name="Henrissat B."/>
            <person name="Morin E."/>
            <person name="Kohler A."/>
            <person name="Barry K."/>
            <person name="LaButti K."/>
            <person name="Morin E."/>
            <person name="Salamov A."/>
            <person name="Lipzen A."/>
            <person name="Mereny Z."/>
            <person name="Hegedus B."/>
            <person name="Baldrian P."/>
            <person name="Stursova M."/>
            <person name="Weitz H."/>
            <person name="Taylor A."/>
            <person name="Grigoriev I.V."/>
            <person name="Nagy L.G."/>
            <person name="Martin F."/>
            <person name="Kauserud H."/>
        </authorList>
    </citation>
    <scope>NUCLEOTIDE SEQUENCE</scope>
    <source>
        <strain evidence="13">9144</strain>
    </source>
</reference>
<dbReference type="Proteomes" id="UP001219525">
    <property type="component" value="Unassembled WGS sequence"/>
</dbReference>
<dbReference type="InterPro" id="IPR013083">
    <property type="entry name" value="Znf_RING/FYVE/PHD"/>
</dbReference>
<accession>A0AAD6YCV6</accession>
<gene>
    <name evidence="13" type="ORF">GGX14DRAFT_361863</name>
</gene>
<evidence type="ECO:0000313" key="13">
    <source>
        <dbReference type="EMBL" id="KAJ7212225.1"/>
    </source>
</evidence>
<dbReference type="AlphaFoldDB" id="A0AAD6YCV6"/>
<feature type="compositionally biased region" description="Basic and acidic residues" evidence="11">
    <location>
        <begin position="325"/>
        <end position="339"/>
    </location>
</feature>
<dbReference type="Pfam" id="PF11789">
    <property type="entry name" value="zf-Nse"/>
    <property type="match status" value="1"/>
</dbReference>
<evidence type="ECO:0000256" key="7">
    <source>
        <dbReference type="ARBA" id="ARBA00022786"/>
    </source>
</evidence>
<evidence type="ECO:0000256" key="8">
    <source>
        <dbReference type="ARBA" id="ARBA00022833"/>
    </source>
</evidence>
<keyword evidence="14" id="KW-1185">Reference proteome</keyword>
<evidence type="ECO:0000256" key="2">
    <source>
        <dbReference type="ARBA" id="ARBA00004718"/>
    </source>
</evidence>
<feature type="compositionally biased region" description="Acidic residues" evidence="11">
    <location>
        <begin position="34"/>
        <end position="43"/>
    </location>
</feature>
<dbReference type="GO" id="GO:0030915">
    <property type="term" value="C:Smc5-Smc6 complex"/>
    <property type="evidence" value="ECO:0007669"/>
    <property type="project" value="InterPro"/>
</dbReference>
<feature type="region of interest" description="Disordered" evidence="11">
    <location>
        <begin position="325"/>
        <end position="347"/>
    </location>
</feature>
<evidence type="ECO:0000256" key="11">
    <source>
        <dbReference type="SAM" id="MobiDB-lite"/>
    </source>
</evidence>
<dbReference type="GO" id="GO:0008270">
    <property type="term" value="F:zinc ion binding"/>
    <property type="evidence" value="ECO:0007669"/>
    <property type="project" value="UniProtKB-KW"/>
</dbReference>